<gene>
    <name evidence="1" type="ORF">WJX81_003879</name>
</gene>
<evidence type="ECO:0000313" key="2">
    <source>
        <dbReference type="Proteomes" id="UP001445335"/>
    </source>
</evidence>
<dbReference type="PANTHER" id="PTHR15004">
    <property type="entry name" value="GLUTAMYL-TRNA(GLN) AMIDOTRANSFERASE SUBUNIT C, MITOCHONDRIAL"/>
    <property type="match status" value="1"/>
</dbReference>
<dbReference type="AlphaFoldDB" id="A0AAW1R390"/>
<dbReference type="InterPro" id="IPR003837">
    <property type="entry name" value="GatC"/>
</dbReference>
<dbReference type="GO" id="GO:0032543">
    <property type="term" value="P:mitochondrial translation"/>
    <property type="evidence" value="ECO:0007669"/>
    <property type="project" value="TreeGrafter"/>
</dbReference>
<organism evidence="1 2">
    <name type="scientific">Elliptochloris bilobata</name>
    <dbReference type="NCBI Taxonomy" id="381761"/>
    <lineage>
        <taxon>Eukaryota</taxon>
        <taxon>Viridiplantae</taxon>
        <taxon>Chlorophyta</taxon>
        <taxon>core chlorophytes</taxon>
        <taxon>Trebouxiophyceae</taxon>
        <taxon>Trebouxiophyceae incertae sedis</taxon>
        <taxon>Elliptochloris clade</taxon>
        <taxon>Elliptochloris</taxon>
    </lineage>
</organism>
<evidence type="ECO:0000313" key="1">
    <source>
        <dbReference type="EMBL" id="KAK9827978.1"/>
    </source>
</evidence>
<dbReference type="GO" id="GO:0030956">
    <property type="term" value="C:glutamyl-tRNA(Gln) amidotransferase complex"/>
    <property type="evidence" value="ECO:0007669"/>
    <property type="project" value="TreeGrafter"/>
</dbReference>
<dbReference type="Pfam" id="PF02686">
    <property type="entry name" value="GatC"/>
    <property type="match status" value="1"/>
</dbReference>
<dbReference type="Gene3D" id="1.10.20.60">
    <property type="entry name" value="Glu-tRNAGln amidotransferase C subunit, N-terminal domain"/>
    <property type="match status" value="1"/>
</dbReference>
<comment type="caution">
    <text evidence="1">The sequence shown here is derived from an EMBL/GenBank/DDBJ whole genome shotgun (WGS) entry which is preliminary data.</text>
</comment>
<accession>A0AAW1R390</accession>
<name>A0AAW1R390_9CHLO</name>
<dbReference type="GO" id="GO:0005739">
    <property type="term" value="C:mitochondrion"/>
    <property type="evidence" value="ECO:0007669"/>
    <property type="project" value="TreeGrafter"/>
</dbReference>
<reference evidence="1 2" key="1">
    <citation type="journal article" date="2024" name="Nat. Commun.">
        <title>Phylogenomics reveals the evolutionary origins of lichenization in chlorophyte algae.</title>
        <authorList>
            <person name="Puginier C."/>
            <person name="Libourel C."/>
            <person name="Otte J."/>
            <person name="Skaloud P."/>
            <person name="Haon M."/>
            <person name="Grisel S."/>
            <person name="Petersen M."/>
            <person name="Berrin J.G."/>
            <person name="Delaux P.M."/>
            <person name="Dal Grande F."/>
            <person name="Keller J."/>
        </authorList>
    </citation>
    <scope>NUCLEOTIDE SEQUENCE [LARGE SCALE GENOMIC DNA]</scope>
    <source>
        <strain evidence="1 2">SAG 245.80</strain>
    </source>
</reference>
<dbReference type="Proteomes" id="UP001445335">
    <property type="component" value="Unassembled WGS sequence"/>
</dbReference>
<protein>
    <recommendedName>
        <fullName evidence="3">Glu-AdT subunit C</fullName>
    </recommendedName>
</protein>
<dbReference type="GO" id="GO:0006450">
    <property type="term" value="P:regulation of translational fidelity"/>
    <property type="evidence" value="ECO:0007669"/>
    <property type="project" value="InterPro"/>
</dbReference>
<dbReference type="GO" id="GO:0009507">
    <property type="term" value="C:chloroplast"/>
    <property type="evidence" value="ECO:0007669"/>
    <property type="project" value="TreeGrafter"/>
</dbReference>
<dbReference type="EMBL" id="JALJOU010000054">
    <property type="protein sequence ID" value="KAK9827978.1"/>
    <property type="molecule type" value="Genomic_DNA"/>
</dbReference>
<evidence type="ECO:0008006" key="3">
    <source>
        <dbReference type="Google" id="ProtNLM"/>
    </source>
</evidence>
<keyword evidence="2" id="KW-1185">Reference proteome</keyword>
<dbReference type="GO" id="GO:0070681">
    <property type="term" value="P:glutaminyl-tRNAGln biosynthesis via transamidation"/>
    <property type="evidence" value="ECO:0007669"/>
    <property type="project" value="TreeGrafter"/>
</dbReference>
<sequence length="82" mass="9426">MAQISVTDEEVREWGPKLEQIVDWFDQLQAVDVEGVPPATRADLTEENLLRPDMPRTFDNREDMMAEVPDREGPFVKVPKIS</sequence>
<dbReference type="PANTHER" id="PTHR15004:SF0">
    <property type="entry name" value="GLUTAMYL-TRNA(GLN) AMIDOTRANSFERASE SUBUNIT C, MITOCHONDRIAL"/>
    <property type="match status" value="1"/>
</dbReference>
<dbReference type="InterPro" id="IPR036113">
    <property type="entry name" value="Asp/Glu-ADT_sf_sub_c"/>
</dbReference>
<dbReference type="SUPFAM" id="SSF141000">
    <property type="entry name" value="Glu-tRNAGln amidotransferase C subunit"/>
    <property type="match status" value="1"/>
</dbReference>
<dbReference type="NCBIfam" id="TIGR00135">
    <property type="entry name" value="gatC"/>
    <property type="match status" value="1"/>
</dbReference>
<proteinExistence type="predicted"/>